<dbReference type="SUPFAM" id="SSF53098">
    <property type="entry name" value="Ribonuclease H-like"/>
    <property type="match status" value="1"/>
</dbReference>
<dbReference type="GO" id="GO:0003676">
    <property type="term" value="F:nucleic acid binding"/>
    <property type="evidence" value="ECO:0007669"/>
    <property type="project" value="InterPro"/>
</dbReference>
<feature type="domain" description="RNase H type-1" evidence="1">
    <location>
        <begin position="1"/>
        <end position="109"/>
    </location>
</feature>
<dbReference type="AlphaFoldDB" id="A0A6A5KBP6"/>
<feature type="non-terminal residue" evidence="2">
    <location>
        <position position="1"/>
    </location>
</feature>
<dbReference type="InterPro" id="IPR002156">
    <property type="entry name" value="RNaseH_domain"/>
</dbReference>
<dbReference type="OrthoDB" id="245563at2759"/>
<proteinExistence type="predicted"/>
<organism evidence="2 3">
    <name type="scientific">Decorospora gaudefroyi</name>
    <dbReference type="NCBI Taxonomy" id="184978"/>
    <lineage>
        <taxon>Eukaryota</taxon>
        <taxon>Fungi</taxon>
        <taxon>Dikarya</taxon>
        <taxon>Ascomycota</taxon>
        <taxon>Pezizomycotina</taxon>
        <taxon>Dothideomycetes</taxon>
        <taxon>Pleosporomycetidae</taxon>
        <taxon>Pleosporales</taxon>
        <taxon>Pleosporineae</taxon>
        <taxon>Pleosporaceae</taxon>
        <taxon>Decorospora</taxon>
    </lineage>
</organism>
<dbReference type="Proteomes" id="UP000800040">
    <property type="component" value="Unassembled WGS sequence"/>
</dbReference>
<dbReference type="Pfam" id="PF00075">
    <property type="entry name" value="RNase_H"/>
    <property type="match status" value="1"/>
</dbReference>
<dbReference type="InterPro" id="IPR012337">
    <property type="entry name" value="RNaseH-like_sf"/>
</dbReference>
<dbReference type="EMBL" id="ML975352">
    <property type="protein sequence ID" value="KAF1831854.1"/>
    <property type="molecule type" value="Genomic_DNA"/>
</dbReference>
<dbReference type="InterPro" id="IPR036397">
    <property type="entry name" value="RNaseH_sf"/>
</dbReference>
<reference evidence="2" key="1">
    <citation type="submission" date="2020-01" db="EMBL/GenBank/DDBJ databases">
        <authorList>
            <consortium name="DOE Joint Genome Institute"/>
            <person name="Haridas S."/>
            <person name="Albert R."/>
            <person name="Binder M."/>
            <person name="Bloem J."/>
            <person name="Labutti K."/>
            <person name="Salamov A."/>
            <person name="Andreopoulos B."/>
            <person name="Baker S.E."/>
            <person name="Barry K."/>
            <person name="Bills G."/>
            <person name="Bluhm B.H."/>
            <person name="Cannon C."/>
            <person name="Castanera R."/>
            <person name="Culley D.E."/>
            <person name="Daum C."/>
            <person name="Ezra D."/>
            <person name="Gonzalez J.B."/>
            <person name="Henrissat B."/>
            <person name="Kuo A."/>
            <person name="Liang C."/>
            <person name="Lipzen A."/>
            <person name="Lutzoni F."/>
            <person name="Magnuson J."/>
            <person name="Mondo S."/>
            <person name="Nolan M."/>
            <person name="Ohm R."/>
            <person name="Pangilinan J."/>
            <person name="Park H.-J."/>
            <person name="Ramirez L."/>
            <person name="Alfaro M."/>
            <person name="Sun H."/>
            <person name="Tritt A."/>
            <person name="Yoshinaga Y."/>
            <person name="Zwiers L.-H."/>
            <person name="Turgeon B.G."/>
            <person name="Goodwin S.B."/>
            <person name="Spatafora J.W."/>
            <person name="Crous P.W."/>
            <person name="Grigoriev I.V."/>
        </authorList>
    </citation>
    <scope>NUCLEOTIDE SEQUENCE</scope>
    <source>
        <strain evidence="2">P77</strain>
    </source>
</reference>
<dbReference type="PROSITE" id="PS50879">
    <property type="entry name" value="RNASE_H_1"/>
    <property type="match status" value="1"/>
</dbReference>
<evidence type="ECO:0000313" key="3">
    <source>
        <dbReference type="Proteomes" id="UP000800040"/>
    </source>
</evidence>
<sequence>RSEIEALGQALQIVCEITDRDFQLSSIKIATDSSLLVNAMSQWMEQWIENDGVGSNGRQVAHFPVMRQLHERLDYMEYSDDGGGREVQFWHVPRGMNREADALANRALDEI</sequence>
<protein>
    <recommendedName>
        <fullName evidence="1">RNase H type-1 domain-containing protein</fullName>
    </recommendedName>
</protein>
<gene>
    <name evidence="2" type="ORF">BDW02DRAFT_504337</name>
</gene>
<evidence type="ECO:0000259" key="1">
    <source>
        <dbReference type="PROSITE" id="PS50879"/>
    </source>
</evidence>
<keyword evidence="3" id="KW-1185">Reference proteome</keyword>
<accession>A0A6A5KBP6</accession>
<dbReference type="Gene3D" id="3.30.420.10">
    <property type="entry name" value="Ribonuclease H-like superfamily/Ribonuclease H"/>
    <property type="match status" value="1"/>
</dbReference>
<name>A0A6A5KBP6_9PLEO</name>
<dbReference type="GO" id="GO:0004523">
    <property type="term" value="F:RNA-DNA hybrid ribonuclease activity"/>
    <property type="evidence" value="ECO:0007669"/>
    <property type="project" value="InterPro"/>
</dbReference>
<evidence type="ECO:0000313" key="2">
    <source>
        <dbReference type="EMBL" id="KAF1831854.1"/>
    </source>
</evidence>